<keyword evidence="1" id="KW-1133">Transmembrane helix</keyword>
<sequence length="126" mass="13922">MLRTFGGSSQRGYRPVVDLLFSGLAIGASATIQSQGGWDSFLQHNWYPYAYGALYVVCLVMALHTAINAPATFVGVVRTNLFYGFVSIAAVVWPSDFVRISILVIGVAHFLLPIRIDEVQRDLSRR</sequence>
<gene>
    <name evidence="2" type="ORF">CGLY_13355</name>
</gene>
<dbReference type="HOGENOM" id="CLU_1977805_0_0_11"/>
<dbReference type="EMBL" id="CP006842">
    <property type="protein sequence ID" value="AHW65111.1"/>
    <property type="molecule type" value="Genomic_DNA"/>
</dbReference>
<keyword evidence="3" id="KW-1185">Reference proteome</keyword>
<protein>
    <submittedName>
        <fullName evidence="2">Putative membrane protein</fullName>
    </submittedName>
</protein>
<keyword evidence="1" id="KW-0472">Membrane</keyword>
<evidence type="ECO:0000313" key="2">
    <source>
        <dbReference type="EMBL" id="AHW65111.1"/>
    </source>
</evidence>
<organism evidence="2 3">
    <name type="scientific">Corynebacterium glyciniphilum AJ 3170</name>
    <dbReference type="NCBI Taxonomy" id="1404245"/>
    <lineage>
        <taxon>Bacteria</taxon>
        <taxon>Bacillati</taxon>
        <taxon>Actinomycetota</taxon>
        <taxon>Actinomycetes</taxon>
        <taxon>Mycobacteriales</taxon>
        <taxon>Corynebacteriaceae</taxon>
        <taxon>Corynebacterium</taxon>
    </lineage>
</organism>
<dbReference type="Proteomes" id="UP000023703">
    <property type="component" value="Chromosome"/>
</dbReference>
<feature type="transmembrane region" description="Helical" evidence="1">
    <location>
        <begin position="97"/>
        <end position="116"/>
    </location>
</feature>
<accession>X5EEQ5</accession>
<dbReference type="AlphaFoldDB" id="X5EEQ5"/>
<dbReference type="KEGG" id="cgy:CGLY_13355"/>
<feature type="transmembrane region" description="Helical" evidence="1">
    <location>
        <begin position="71"/>
        <end position="91"/>
    </location>
</feature>
<reference evidence="2 3" key="1">
    <citation type="journal article" date="2015" name="Int. J. Syst. Evol. Microbiol.">
        <title>Revisiting Corynebacterium glyciniphilum (ex Kubota et al., 1972) sp. nov., nom. rev., isolated from putrefied banana.</title>
        <authorList>
            <person name="Al-Dilaimi A."/>
            <person name="Bednarz H."/>
            <person name="Lomker A."/>
            <person name="Niehaus K."/>
            <person name="Kalinowski J."/>
            <person name="Ruckert C."/>
        </authorList>
    </citation>
    <scope>NUCLEOTIDE SEQUENCE [LARGE SCALE GENOMIC DNA]</scope>
    <source>
        <strain evidence="2">AJ 3170</strain>
    </source>
</reference>
<evidence type="ECO:0000313" key="3">
    <source>
        <dbReference type="Proteomes" id="UP000023703"/>
    </source>
</evidence>
<proteinExistence type="predicted"/>
<keyword evidence="1" id="KW-0812">Transmembrane</keyword>
<name>X5EEQ5_9CORY</name>
<feature type="transmembrane region" description="Helical" evidence="1">
    <location>
        <begin position="12"/>
        <end position="34"/>
    </location>
</feature>
<feature type="transmembrane region" description="Helical" evidence="1">
    <location>
        <begin position="46"/>
        <end position="64"/>
    </location>
</feature>
<evidence type="ECO:0000256" key="1">
    <source>
        <dbReference type="SAM" id="Phobius"/>
    </source>
</evidence>
<dbReference type="STRING" id="1404245.CGLY_13355"/>